<dbReference type="PANTHER" id="PTHR11757">
    <property type="entry name" value="PROTEASE FAMILY S9A OLIGOPEPTIDASE"/>
    <property type="match status" value="1"/>
</dbReference>
<sequence length="237" mass="26377">MIGIAFDDPAYVTWLAYNPEPETSRLRYGYSSMTTPDTLFELDMDTGERRVLKQTEVPGFDSGCYQSEHLWITARDGVEVPVSLVYHQKYFRKGQNPLLVYGYGSYGSSIDADFSSSRLSLLDRGFVYAIVHVRGGGELGQQWYEDGKFLKKRNTFNDYLDACDALLKLGYGSPSLCYGMGGSAGGMLMGVAINERPELFHGVIAQVPFVDVLTTMLDESIPLTTGEFEEWGEPAGY</sequence>
<dbReference type="Pfam" id="PF02897">
    <property type="entry name" value="Peptidase_S9_N"/>
    <property type="match status" value="1"/>
</dbReference>
<evidence type="ECO:0000313" key="7">
    <source>
        <dbReference type="EMBL" id="VEA39222.1"/>
    </source>
</evidence>
<dbReference type="Pfam" id="PF00326">
    <property type="entry name" value="Peptidase_S9"/>
    <property type="match status" value="1"/>
</dbReference>
<dbReference type="InterPro" id="IPR023302">
    <property type="entry name" value="Pept_S9A_N"/>
</dbReference>
<reference evidence="7 8" key="1">
    <citation type="submission" date="2018-12" db="EMBL/GenBank/DDBJ databases">
        <authorList>
            <consortium name="Pathogen Informatics"/>
        </authorList>
    </citation>
    <scope>NUCLEOTIDE SEQUENCE [LARGE SCALE GENOMIC DNA]</scope>
    <source>
        <strain evidence="7 8">NCTC8271</strain>
    </source>
</reference>
<feature type="domain" description="Peptidase S9A N-terminal" evidence="6">
    <location>
        <begin position="4"/>
        <end position="54"/>
    </location>
</feature>
<dbReference type="PRINTS" id="PR00862">
    <property type="entry name" value="PROLIGOPTASE"/>
</dbReference>
<name>A0A3S4JAC6_SALET</name>
<evidence type="ECO:0000256" key="1">
    <source>
        <dbReference type="ARBA" id="ARBA00005228"/>
    </source>
</evidence>
<gene>
    <name evidence="7" type="primary">opdB_2</name>
    <name evidence="7" type="ORF">NCTC8271_03463</name>
</gene>
<dbReference type="PROSITE" id="PS00708">
    <property type="entry name" value="PRO_ENDOPEP_SER"/>
    <property type="match status" value="1"/>
</dbReference>
<feature type="domain" description="Peptidase S9 prolyl oligopeptidase catalytic" evidence="5">
    <location>
        <begin position="114"/>
        <end position="234"/>
    </location>
</feature>
<evidence type="ECO:0000256" key="4">
    <source>
        <dbReference type="ARBA" id="ARBA00022825"/>
    </source>
</evidence>
<dbReference type="Gene3D" id="2.130.10.120">
    <property type="entry name" value="Prolyl oligopeptidase, N-terminal domain"/>
    <property type="match status" value="1"/>
</dbReference>
<dbReference type="InterPro" id="IPR029058">
    <property type="entry name" value="AB_hydrolase_fold"/>
</dbReference>
<proteinExistence type="inferred from homology"/>
<dbReference type="InterPro" id="IPR051543">
    <property type="entry name" value="Serine_Peptidase_S9A"/>
</dbReference>
<organism evidence="7 8">
    <name type="scientific">Salmonella enterica I</name>
    <dbReference type="NCBI Taxonomy" id="59201"/>
    <lineage>
        <taxon>Bacteria</taxon>
        <taxon>Pseudomonadati</taxon>
        <taxon>Pseudomonadota</taxon>
        <taxon>Gammaproteobacteria</taxon>
        <taxon>Enterobacterales</taxon>
        <taxon>Enterobacteriaceae</taxon>
        <taxon>Salmonella</taxon>
    </lineage>
</organism>
<evidence type="ECO:0000256" key="3">
    <source>
        <dbReference type="ARBA" id="ARBA00022801"/>
    </source>
</evidence>
<dbReference type="Proteomes" id="UP000273655">
    <property type="component" value="Chromosome 1"/>
</dbReference>
<dbReference type="GO" id="GO:0006508">
    <property type="term" value="P:proteolysis"/>
    <property type="evidence" value="ECO:0007669"/>
    <property type="project" value="UniProtKB-KW"/>
</dbReference>
<dbReference type="InterPro" id="IPR001375">
    <property type="entry name" value="Peptidase_S9_cat"/>
</dbReference>
<dbReference type="AlphaFoldDB" id="A0A3S4JAC6"/>
<dbReference type="SUPFAM" id="SSF53474">
    <property type="entry name" value="alpha/beta-Hydrolases"/>
    <property type="match status" value="1"/>
</dbReference>
<protein>
    <submittedName>
        <fullName evidence="7">Oligopeptidase</fullName>
        <ecNumber evidence="7">3.4.21.83</ecNumber>
    </submittedName>
</protein>
<evidence type="ECO:0000256" key="2">
    <source>
        <dbReference type="ARBA" id="ARBA00022670"/>
    </source>
</evidence>
<evidence type="ECO:0000259" key="6">
    <source>
        <dbReference type="Pfam" id="PF02897"/>
    </source>
</evidence>
<keyword evidence="4" id="KW-0720">Serine protease</keyword>
<comment type="similarity">
    <text evidence="1">Belongs to the peptidase S9A family.</text>
</comment>
<evidence type="ECO:0000313" key="8">
    <source>
        <dbReference type="Proteomes" id="UP000273655"/>
    </source>
</evidence>
<keyword evidence="3 7" id="KW-0378">Hydrolase</keyword>
<dbReference type="EMBL" id="LR134148">
    <property type="protein sequence ID" value="VEA39222.1"/>
    <property type="molecule type" value="Genomic_DNA"/>
</dbReference>
<accession>A0A3S4JAC6</accession>
<evidence type="ECO:0000259" key="5">
    <source>
        <dbReference type="Pfam" id="PF00326"/>
    </source>
</evidence>
<dbReference type="InterPro" id="IPR002471">
    <property type="entry name" value="Pept_S9_AS"/>
</dbReference>
<dbReference type="Gene3D" id="3.40.50.1820">
    <property type="entry name" value="alpha/beta hydrolase"/>
    <property type="match status" value="1"/>
</dbReference>
<dbReference type="SUPFAM" id="SSF50993">
    <property type="entry name" value="Peptidase/esterase 'gauge' domain"/>
    <property type="match status" value="1"/>
</dbReference>
<dbReference type="EC" id="3.4.21.83" evidence="7"/>
<dbReference type="PANTHER" id="PTHR11757:SF19">
    <property type="entry name" value="PROLYL ENDOPEPTIDASE-LIKE"/>
    <property type="match status" value="1"/>
</dbReference>
<dbReference type="InterPro" id="IPR002470">
    <property type="entry name" value="Peptidase_S9A"/>
</dbReference>
<dbReference type="GO" id="GO:0004252">
    <property type="term" value="F:serine-type endopeptidase activity"/>
    <property type="evidence" value="ECO:0007669"/>
    <property type="project" value="UniProtKB-EC"/>
</dbReference>
<keyword evidence="2" id="KW-0645">Protease</keyword>